<gene>
    <name evidence="3" type="ORF">BHAOGJBA_1180</name>
</gene>
<protein>
    <recommendedName>
        <fullName evidence="2">DNA primase/polymerase bifunctional N-terminal domain-containing protein</fullName>
    </recommendedName>
</protein>
<feature type="domain" description="DNA primase/polymerase bifunctional N-terminal" evidence="2">
    <location>
        <begin position="51"/>
        <end position="231"/>
    </location>
</feature>
<dbReference type="Proteomes" id="UP001055247">
    <property type="component" value="Unassembled WGS sequence"/>
</dbReference>
<organism evidence="3 4">
    <name type="scientific">Methylobacterium hispanicum</name>
    <dbReference type="NCBI Taxonomy" id="270350"/>
    <lineage>
        <taxon>Bacteria</taxon>
        <taxon>Pseudomonadati</taxon>
        <taxon>Pseudomonadota</taxon>
        <taxon>Alphaproteobacteria</taxon>
        <taxon>Hyphomicrobiales</taxon>
        <taxon>Methylobacteriaceae</taxon>
        <taxon>Methylobacterium</taxon>
    </lineage>
</organism>
<dbReference type="EMBL" id="BPQO01000004">
    <property type="protein sequence ID" value="GJD87675.1"/>
    <property type="molecule type" value="Genomic_DNA"/>
</dbReference>
<name>A0AAV4ZIN5_9HYPH</name>
<reference evidence="3" key="2">
    <citation type="submission" date="2021-08" db="EMBL/GenBank/DDBJ databases">
        <authorList>
            <person name="Tani A."/>
            <person name="Ola A."/>
            <person name="Ogura Y."/>
            <person name="Katsura K."/>
            <person name="Hayashi T."/>
        </authorList>
    </citation>
    <scope>NUCLEOTIDE SEQUENCE</scope>
    <source>
        <strain evidence="3">DSM 16372</strain>
    </source>
</reference>
<comment type="caution">
    <text evidence="3">The sequence shown here is derived from an EMBL/GenBank/DDBJ whole genome shotgun (WGS) entry which is preliminary data.</text>
</comment>
<dbReference type="Pfam" id="PF09250">
    <property type="entry name" value="Prim-Pol"/>
    <property type="match status" value="1"/>
</dbReference>
<accession>A0AAV4ZIN5</accession>
<evidence type="ECO:0000313" key="3">
    <source>
        <dbReference type="EMBL" id="GJD87675.1"/>
    </source>
</evidence>
<sequence>MSEPSRLPSGSIVQRRLAALGAVRLAEDDAQPDSVSQSYALGETIFGDVARDLVANGWAVYPQEIYGDRRLPGRIRREVIKWREDHRLDERLPRPDALEDWIRWCPAHNVALVLGRGSGDAFSVDVDVLDELLSYDIRRLAEDILGATPLRRVGNAPKVALFFRWASPEDAQKLHRTAFKFRDATGRGREQGLDILNYAKSVTIYGRHHRTGRNFSWEAGTPLTTRPEDLPAVTAEDVQRFIDAVDVLHPFARGAGFQAGEVVLEFDETTQLTVPRRRRSADGAANWVEDSDGRISDGREEYLRHLAWSIVPMNAEAALAEGGLERLTAIVVEQFEQNAVVDGKWATRLTFEARGKVRYTIEKLRRGELKPWTPERKRPGRVIGRSAVAPRGGARASRDPLSFLPKPAASLDPSKAQGRTALPISVAEGVEGSAAARALRPDRSETGAAVTQGIQGTLRQFFDAIYLPPEQRRAPLTLIQAPTGAGKTSQTLEFIARDGTERPDPDVTGGFLGPRVAEDYEYVDENGDKVVGRCPIVFMLPTYANIEELRQRAHILGLDPSASVADLRREASDLGLIEEDAAESRLAELMGQARNLKLRCMIYKGKIQAGCMMRDKVELAARAGIGTAGFCSSESGPAGDRTTKYCDFHPAVNHQEPCPAIEQRFRIRQMDVVFLPHAFFALPLPEELKEVRAVIADERVHHLFLHTDRFELGILQKERPTPKLTRKEREEEVDPESILEGRRRAVDVVMDALVAHRSEDPVAALLRHPEADEWVKCAVRCCSTAFDVGRLITPDLDLDQVAEICSRPTGVGIKQEHRFWQIVSERLEAARVDRVHRELTEARRAPWEARLAAIEAELGRAEPGSETERALLEEQEGLNKDLRMLVWRDRAKGARDMRIQRIEESGSDGSPRYYVRISWRTEPNWIDKPLLLLDASAQPEIIARIWTRSGAEDRKTDVAVVRDLNVRVVAIADSTYATSKLLPGRGAAPAIVQDCARRLAKVRRAISLISAMYGHSRVVAGSTMKARRLINTGWKSPENVDWMHYGAVRGLDFAKHHDAAISFGRLEPPVWVVDGVVAALTYDEDAPEEPFDRFGNGLDAQGNALRVPPDDMLVHMRSGHDVRIEVPRYPGRWARMVQRQYREEEQSQFLGRLRPVYRGGEASTWFCFSSVMPEGLYVDDILHIDDIADERALPDLGSDWLLVELVRRCGVIDAALGARIAPDLFADEGAVRALMERKGFDPAKGTDMRRETWGFVPVLYAWNGTRRWAFVRGDVADPPAHLAELAAMHLRRDLEILGVRAGPIDTKAFRTANDGRWPTVFDAVHADVAEDGAPSLHEETFRRFKTRGRPPDKVDDALGTLHEREALEQHLMDRSAADAMRYVAQEWWFKRSSAGAAGGYRSFDEKPICIPFENKGQPVPMDAHKALQAIEHMHAVMADLGE</sequence>
<evidence type="ECO:0000313" key="4">
    <source>
        <dbReference type="Proteomes" id="UP001055247"/>
    </source>
</evidence>
<reference evidence="3" key="1">
    <citation type="journal article" date="2016" name="Front. Microbiol.">
        <title>Genome Sequence of the Piezophilic, Mesophilic Sulfate-Reducing Bacterium Desulfovibrio indicus J2T.</title>
        <authorList>
            <person name="Cao J."/>
            <person name="Maignien L."/>
            <person name="Shao Z."/>
            <person name="Alain K."/>
            <person name="Jebbar M."/>
        </authorList>
    </citation>
    <scope>NUCLEOTIDE SEQUENCE</scope>
    <source>
        <strain evidence="3">DSM 16372</strain>
    </source>
</reference>
<evidence type="ECO:0000259" key="2">
    <source>
        <dbReference type="Pfam" id="PF09250"/>
    </source>
</evidence>
<dbReference type="InterPro" id="IPR015330">
    <property type="entry name" value="DNA_primase/pol_bifunc_N"/>
</dbReference>
<keyword evidence="4" id="KW-1185">Reference proteome</keyword>
<feature type="region of interest" description="Disordered" evidence="1">
    <location>
        <begin position="372"/>
        <end position="417"/>
    </location>
</feature>
<evidence type="ECO:0000256" key="1">
    <source>
        <dbReference type="SAM" id="MobiDB-lite"/>
    </source>
</evidence>
<dbReference type="RefSeq" id="WP_238229671.1">
    <property type="nucleotide sequence ID" value="NZ_BPQO01000004.1"/>
</dbReference>
<proteinExistence type="predicted"/>